<accession>A0A9W9DRR7</accession>
<dbReference type="AlphaFoldDB" id="A0A9W9DRR7"/>
<keyword evidence="1" id="KW-0143">Chaperone</keyword>
<dbReference type="Pfam" id="PF00240">
    <property type="entry name" value="ubiquitin"/>
    <property type="match status" value="1"/>
</dbReference>
<organism evidence="4 5">
    <name type="scientific">Lentinula aciculospora</name>
    <dbReference type="NCBI Taxonomy" id="153920"/>
    <lineage>
        <taxon>Eukaryota</taxon>
        <taxon>Fungi</taxon>
        <taxon>Dikarya</taxon>
        <taxon>Basidiomycota</taxon>
        <taxon>Agaricomycotina</taxon>
        <taxon>Agaricomycetes</taxon>
        <taxon>Agaricomycetidae</taxon>
        <taxon>Agaricales</taxon>
        <taxon>Marasmiineae</taxon>
        <taxon>Omphalotaceae</taxon>
        <taxon>Lentinula</taxon>
    </lineage>
</organism>
<dbReference type="SUPFAM" id="SSF63491">
    <property type="entry name" value="BAG domain"/>
    <property type="match status" value="1"/>
</dbReference>
<evidence type="ECO:0000313" key="4">
    <source>
        <dbReference type="EMBL" id="KAJ4483257.1"/>
    </source>
</evidence>
<protein>
    <recommendedName>
        <fullName evidence="6">BAG domain-containing protein</fullName>
    </recommendedName>
</protein>
<proteinExistence type="predicted"/>
<dbReference type="PANTHER" id="PTHR12329:SF16">
    <property type="entry name" value="BAG FAMILY MOLECULAR CHAPERONE REGULATOR 1"/>
    <property type="match status" value="1"/>
</dbReference>
<dbReference type="Proteomes" id="UP001150266">
    <property type="component" value="Unassembled WGS sequence"/>
</dbReference>
<dbReference type="GO" id="GO:0005829">
    <property type="term" value="C:cytosol"/>
    <property type="evidence" value="ECO:0007669"/>
    <property type="project" value="TreeGrafter"/>
</dbReference>
<feature type="domain" description="BAG" evidence="3">
    <location>
        <begin position="143"/>
        <end position="195"/>
    </location>
</feature>
<evidence type="ECO:0000256" key="1">
    <source>
        <dbReference type="ARBA" id="ARBA00023186"/>
    </source>
</evidence>
<dbReference type="GO" id="GO:0000774">
    <property type="term" value="F:adenyl-nucleotide exchange factor activity"/>
    <property type="evidence" value="ECO:0007669"/>
    <property type="project" value="TreeGrafter"/>
</dbReference>
<dbReference type="SMART" id="SM00213">
    <property type="entry name" value="UBQ"/>
    <property type="match status" value="1"/>
</dbReference>
<dbReference type="GO" id="GO:0016020">
    <property type="term" value="C:membrane"/>
    <property type="evidence" value="ECO:0007669"/>
    <property type="project" value="TreeGrafter"/>
</dbReference>
<dbReference type="Gene3D" id="3.10.20.90">
    <property type="entry name" value="Phosphatidylinositol 3-kinase Catalytic Subunit, Chain A, domain 1"/>
    <property type="match status" value="1"/>
</dbReference>
<dbReference type="PROSITE" id="PS50053">
    <property type="entry name" value="UBIQUITIN_2"/>
    <property type="match status" value="1"/>
</dbReference>
<gene>
    <name evidence="4" type="ORF">J3R30DRAFT_1753110</name>
</gene>
<evidence type="ECO:0000259" key="2">
    <source>
        <dbReference type="PROSITE" id="PS50053"/>
    </source>
</evidence>
<dbReference type="InterPro" id="IPR039773">
    <property type="entry name" value="BAG_chaperone_regulator"/>
</dbReference>
<dbReference type="Pfam" id="PF02179">
    <property type="entry name" value="BAG"/>
    <property type="match status" value="1"/>
</dbReference>
<dbReference type="GO" id="GO:0005634">
    <property type="term" value="C:nucleus"/>
    <property type="evidence" value="ECO:0007669"/>
    <property type="project" value="TreeGrafter"/>
</dbReference>
<keyword evidence="5" id="KW-1185">Reference proteome</keyword>
<feature type="domain" description="Ubiquitin-like" evidence="2">
    <location>
        <begin position="1"/>
        <end position="71"/>
    </location>
</feature>
<evidence type="ECO:0008006" key="6">
    <source>
        <dbReference type="Google" id="ProtNLM"/>
    </source>
</evidence>
<reference evidence="4" key="1">
    <citation type="submission" date="2022-08" db="EMBL/GenBank/DDBJ databases">
        <title>A Global Phylogenomic Analysis of the Shiitake Genus Lentinula.</title>
        <authorList>
            <consortium name="DOE Joint Genome Institute"/>
            <person name="Sierra-Patev S."/>
            <person name="Min B."/>
            <person name="Naranjo-Ortiz M."/>
            <person name="Looney B."/>
            <person name="Konkel Z."/>
            <person name="Slot J.C."/>
            <person name="Sakamoto Y."/>
            <person name="Steenwyk J.L."/>
            <person name="Rokas A."/>
            <person name="Carro J."/>
            <person name="Camarero S."/>
            <person name="Ferreira P."/>
            <person name="Molpeceres G."/>
            <person name="Ruiz-Duenas F.J."/>
            <person name="Serrano A."/>
            <person name="Henrissat B."/>
            <person name="Drula E."/>
            <person name="Hughes K.W."/>
            <person name="Mata J.L."/>
            <person name="Ishikawa N.K."/>
            <person name="Vargas-Isla R."/>
            <person name="Ushijima S."/>
            <person name="Smith C.A."/>
            <person name="Ahrendt S."/>
            <person name="Andreopoulos W."/>
            <person name="He G."/>
            <person name="Labutti K."/>
            <person name="Lipzen A."/>
            <person name="Ng V."/>
            <person name="Riley R."/>
            <person name="Sandor L."/>
            <person name="Barry K."/>
            <person name="Martinez A.T."/>
            <person name="Xiao Y."/>
            <person name="Gibbons J.G."/>
            <person name="Terashima K."/>
            <person name="Grigoriev I.V."/>
            <person name="Hibbett D.S."/>
        </authorList>
    </citation>
    <scope>NUCLEOTIDE SEQUENCE</scope>
    <source>
        <strain evidence="4">JLM2183</strain>
    </source>
</reference>
<dbReference type="GO" id="GO:0051087">
    <property type="term" value="F:protein-folding chaperone binding"/>
    <property type="evidence" value="ECO:0007669"/>
    <property type="project" value="InterPro"/>
</dbReference>
<dbReference type="GO" id="GO:0050821">
    <property type="term" value="P:protein stabilization"/>
    <property type="evidence" value="ECO:0007669"/>
    <property type="project" value="TreeGrafter"/>
</dbReference>
<dbReference type="PANTHER" id="PTHR12329">
    <property type="entry name" value="BCL2-ASSOCIATED ATHANOGENE"/>
    <property type="match status" value="1"/>
</dbReference>
<dbReference type="OrthoDB" id="417450at2759"/>
<dbReference type="InterPro" id="IPR003103">
    <property type="entry name" value="BAG_domain"/>
</dbReference>
<dbReference type="EMBL" id="JAOTPV010000004">
    <property type="protein sequence ID" value="KAJ4483257.1"/>
    <property type="molecule type" value="Genomic_DNA"/>
</dbReference>
<evidence type="ECO:0000313" key="5">
    <source>
        <dbReference type="Proteomes" id="UP001150266"/>
    </source>
</evidence>
<comment type="caution">
    <text evidence="4">The sequence shown here is derived from an EMBL/GenBank/DDBJ whole genome shotgun (WGS) entry which is preliminary data.</text>
</comment>
<dbReference type="SUPFAM" id="SSF54236">
    <property type="entry name" value="Ubiquitin-like"/>
    <property type="match status" value="1"/>
</dbReference>
<dbReference type="PROSITE" id="PS51035">
    <property type="entry name" value="BAG"/>
    <property type="match status" value="1"/>
</dbReference>
<evidence type="ECO:0000259" key="3">
    <source>
        <dbReference type="PROSITE" id="PS51035"/>
    </source>
</evidence>
<dbReference type="InterPro" id="IPR036533">
    <property type="entry name" value="BAG_dom_sf"/>
</dbReference>
<name>A0A9W9DRR7_9AGAR</name>
<sequence length="202" mass="22883">MHLNIKWGKERATFQIEDPSIPLSVLKNYVSEWSHLPLESIKLIHSGAILKDDHAALSSYRLRPNATIQVVGSTETISFPPTAHKSETFTISQIQEQLFSIRSSLVPSLEKFLQILPINLNSQPNTMISLDSTANSSTTLPPMQKEHAKLSEMLLQSLLNLDAIALDREWEQARQERKTAVKEVQGYLDQLDDAWNSRIRQP</sequence>
<dbReference type="InterPro" id="IPR000626">
    <property type="entry name" value="Ubiquitin-like_dom"/>
</dbReference>
<dbReference type="InterPro" id="IPR029071">
    <property type="entry name" value="Ubiquitin-like_domsf"/>
</dbReference>
<dbReference type="Gene3D" id="1.20.58.120">
    <property type="entry name" value="BAG domain"/>
    <property type="match status" value="1"/>
</dbReference>